<dbReference type="GO" id="GO:0003723">
    <property type="term" value="F:RNA binding"/>
    <property type="evidence" value="ECO:0007669"/>
    <property type="project" value="UniProtKB-UniRule"/>
</dbReference>
<comment type="caution">
    <text evidence="5">The sequence shown here is derived from an EMBL/GenBank/DDBJ whole genome shotgun (WGS) entry which is preliminary data.</text>
</comment>
<sequence length="363" mass="41241">TKRFPKKNSKKSKPAPILPPLEDQTSWPAPAEVLIKDKAKEASEQAEKKNDTGKKEEGSSPKRGEFTVDSENALNSADVRYIEVVIAGSSRAAAGAITMIKAKANGFQFQQRLLIQLRFPITITDTSIDAVAKIQSHFRTIDVIDIHNMTMLMAEMVERVDGIKRERKEEAGIERDEEEEEKEEKAVDERAEERMEEKGTYGRRYMHNSDGNGQVSGHVNNNMYRGRRTGRGRSYGSRGPPRSASAIYSPGYTQTYSVFPNAKMPVVIDVDVLKYYIVQQVEYYFSIENLCKDIFLRNNMDLEGYVDVSLLAGFNRVKNLTTDEALVREALLYSHILEVNGDKVRKREGWDFWLLSKQIQRAS</sequence>
<feature type="compositionally biased region" description="Basic residues" evidence="3">
    <location>
        <begin position="1"/>
        <end position="13"/>
    </location>
</feature>
<dbReference type="SUPFAM" id="SSF46785">
    <property type="entry name" value="Winged helix' DNA-binding domain"/>
    <property type="match status" value="1"/>
</dbReference>
<reference evidence="5" key="1">
    <citation type="submission" date="2021-06" db="EMBL/GenBank/DDBJ databases">
        <authorList>
            <person name="Kallberg Y."/>
            <person name="Tangrot J."/>
            <person name="Rosling A."/>
        </authorList>
    </citation>
    <scope>NUCLEOTIDE SEQUENCE</scope>
    <source>
        <strain evidence="5">BR232B</strain>
    </source>
</reference>
<gene>
    <name evidence="5" type="ORF">PBRASI_LOCUS705</name>
</gene>
<keyword evidence="1 2" id="KW-0694">RNA-binding</keyword>
<dbReference type="PANTHER" id="PTHR22792">
    <property type="entry name" value="LUPUS LA PROTEIN-RELATED"/>
    <property type="match status" value="1"/>
</dbReference>
<evidence type="ECO:0000256" key="3">
    <source>
        <dbReference type="SAM" id="MobiDB-lite"/>
    </source>
</evidence>
<dbReference type="GO" id="GO:0010494">
    <property type="term" value="C:cytoplasmic stress granule"/>
    <property type="evidence" value="ECO:0007669"/>
    <property type="project" value="TreeGrafter"/>
</dbReference>
<feature type="domain" description="HTH La-type RNA-binding" evidence="4">
    <location>
        <begin position="267"/>
        <end position="356"/>
    </location>
</feature>
<dbReference type="Proteomes" id="UP000789739">
    <property type="component" value="Unassembled WGS sequence"/>
</dbReference>
<keyword evidence="6" id="KW-1185">Reference proteome</keyword>
<evidence type="ECO:0000313" key="6">
    <source>
        <dbReference type="Proteomes" id="UP000789739"/>
    </source>
</evidence>
<dbReference type="InterPro" id="IPR036390">
    <property type="entry name" value="WH_DNA-bd_sf"/>
</dbReference>
<feature type="compositionally biased region" description="Polar residues" evidence="3">
    <location>
        <begin position="209"/>
        <end position="223"/>
    </location>
</feature>
<feature type="compositionally biased region" description="Basic and acidic residues" evidence="3">
    <location>
        <begin position="34"/>
        <end position="66"/>
    </location>
</feature>
<organism evidence="5 6">
    <name type="scientific">Paraglomus brasilianum</name>
    <dbReference type="NCBI Taxonomy" id="144538"/>
    <lineage>
        <taxon>Eukaryota</taxon>
        <taxon>Fungi</taxon>
        <taxon>Fungi incertae sedis</taxon>
        <taxon>Mucoromycota</taxon>
        <taxon>Glomeromycotina</taxon>
        <taxon>Glomeromycetes</taxon>
        <taxon>Paraglomerales</taxon>
        <taxon>Paraglomeraceae</taxon>
        <taxon>Paraglomus</taxon>
    </lineage>
</organism>
<feature type="compositionally biased region" description="Low complexity" evidence="3">
    <location>
        <begin position="232"/>
        <end position="243"/>
    </location>
</feature>
<dbReference type="SMART" id="SM00715">
    <property type="entry name" value="LA"/>
    <property type="match status" value="1"/>
</dbReference>
<dbReference type="Gene3D" id="1.10.10.10">
    <property type="entry name" value="Winged helix-like DNA-binding domain superfamily/Winged helix DNA-binding domain"/>
    <property type="match status" value="1"/>
</dbReference>
<dbReference type="CDD" id="cd07323">
    <property type="entry name" value="LAM"/>
    <property type="match status" value="1"/>
</dbReference>
<evidence type="ECO:0000313" key="5">
    <source>
        <dbReference type="EMBL" id="CAG8463382.1"/>
    </source>
</evidence>
<evidence type="ECO:0000259" key="4">
    <source>
        <dbReference type="PROSITE" id="PS50961"/>
    </source>
</evidence>
<evidence type="ECO:0000256" key="1">
    <source>
        <dbReference type="ARBA" id="ARBA00022884"/>
    </source>
</evidence>
<dbReference type="InterPro" id="IPR036388">
    <property type="entry name" value="WH-like_DNA-bd_sf"/>
</dbReference>
<dbReference type="PANTHER" id="PTHR22792:SF132">
    <property type="entry name" value="LA-RELATED PROTEIN 1"/>
    <property type="match status" value="1"/>
</dbReference>
<feature type="region of interest" description="Disordered" evidence="3">
    <location>
        <begin position="1"/>
        <end position="66"/>
    </location>
</feature>
<dbReference type="GO" id="GO:0045727">
    <property type="term" value="P:positive regulation of translation"/>
    <property type="evidence" value="ECO:0007669"/>
    <property type="project" value="TreeGrafter"/>
</dbReference>
<evidence type="ECO:0000256" key="2">
    <source>
        <dbReference type="PROSITE-ProRule" id="PRU00332"/>
    </source>
</evidence>
<dbReference type="Pfam" id="PF05383">
    <property type="entry name" value="La"/>
    <property type="match status" value="1"/>
</dbReference>
<accession>A0A9N8VX82</accession>
<dbReference type="GO" id="GO:0005829">
    <property type="term" value="C:cytosol"/>
    <property type="evidence" value="ECO:0007669"/>
    <property type="project" value="TreeGrafter"/>
</dbReference>
<dbReference type="AlphaFoldDB" id="A0A9N8VX82"/>
<dbReference type="EMBL" id="CAJVPI010000037">
    <property type="protein sequence ID" value="CAG8463382.1"/>
    <property type="molecule type" value="Genomic_DNA"/>
</dbReference>
<feature type="region of interest" description="Disordered" evidence="3">
    <location>
        <begin position="169"/>
        <end position="246"/>
    </location>
</feature>
<protein>
    <submittedName>
        <fullName evidence="5">6645_t:CDS:1</fullName>
    </submittedName>
</protein>
<dbReference type="InterPro" id="IPR045180">
    <property type="entry name" value="La_dom_prot"/>
</dbReference>
<feature type="compositionally biased region" description="Basic and acidic residues" evidence="3">
    <location>
        <begin position="183"/>
        <end position="200"/>
    </location>
</feature>
<dbReference type="PROSITE" id="PS50961">
    <property type="entry name" value="HTH_LA"/>
    <property type="match status" value="1"/>
</dbReference>
<feature type="non-terminal residue" evidence="5">
    <location>
        <position position="363"/>
    </location>
</feature>
<dbReference type="OrthoDB" id="340227at2759"/>
<name>A0A9N8VX82_9GLOM</name>
<proteinExistence type="predicted"/>
<dbReference type="InterPro" id="IPR006630">
    <property type="entry name" value="La_HTH"/>
</dbReference>